<name>A0A9N9HMV6_FUNMO</name>
<organism evidence="1 2">
    <name type="scientific">Funneliformis mosseae</name>
    <name type="common">Endomycorrhizal fungus</name>
    <name type="synonym">Glomus mosseae</name>
    <dbReference type="NCBI Taxonomy" id="27381"/>
    <lineage>
        <taxon>Eukaryota</taxon>
        <taxon>Fungi</taxon>
        <taxon>Fungi incertae sedis</taxon>
        <taxon>Mucoromycota</taxon>
        <taxon>Glomeromycotina</taxon>
        <taxon>Glomeromycetes</taxon>
        <taxon>Glomerales</taxon>
        <taxon>Glomeraceae</taxon>
        <taxon>Funneliformis</taxon>
    </lineage>
</organism>
<evidence type="ECO:0000313" key="2">
    <source>
        <dbReference type="Proteomes" id="UP000789375"/>
    </source>
</evidence>
<dbReference type="Proteomes" id="UP000789375">
    <property type="component" value="Unassembled WGS sequence"/>
</dbReference>
<protein>
    <submittedName>
        <fullName evidence="1">10201_t:CDS:1</fullName>
    </submittedName>
</protein>
<accession>A0A9N9HMV6</accession>
<proteinExistence type="predicted"/>
<feature type="non-terminal residue" evidence="1">
    <location>
        <position position="81"/>
    </location>
</feature>
<evidence type="ECO:0000313" key="1">
    <source>
        <dbReference type="EMBL" id="CAG8697153.1"/>
    </source>
</evidence>
<gene>
    <name evidence="1" type="ORF">FMOSSE_LOCUS13639</name>
</gene>
<comment type="caution">
    <text evidence="1">The sequence shown here is derived from an EMBL/GenBank/DDBJ whole genome shotgun (WGS) entry which is preliminary data.</text>
</comment>
<reference evidence="1" key="1">
    <citation type="submission" date="2021-06" db="EMBL/GenBank/DDBJ databases">
        <authorList>
            <person name="Kallberg Y."/>
            <person name="Tangrot J."/>
            <person name="Rosling A."/>
        </authorList>
    </citation>
    <scope>NUCLEOTIDE SEQUENCE</scope>
    <source>
        <strain evidence="1">87-6 pot B 2015</strain>
    </source>
</reference>
<sequence length="81" mass="9512">MPSNIMLVATFLDLHFKNFDWYNSNNKNEAKELVQELYDNTKKDLLPKHSINSIISSLNDNDDIFKALRDKKINVRDDNKV</sequence>
<dbReference type="EMBL" id="CAJVPP010008471">
    <property type="protein sequence ID" value="CAG8697153.1"/>
    <property type="molecule type" value="Genomic_DNA"/>
</dbReference>
<keyword evidence="2" id="KW-1185">Reference proteome</keyword>
<dbReference type="AlphaFoldDB" id="A0A9N9HMV6"/>